<name>A0A7K6AFC3_ONYCO</name>
<evidence type="ECO:0000256" key="2">
    <source>
        <dbReference type="ARBA" id="ARBA00022676"/>
    </source>
</evidence>
<dbReference type="PRINTS" id="PR00970">
    <property type="entry name" value="RIBTRNSFRASE"/>
</dbReference>
<dbReference type="GO" id="GO:0016779">
    <property type="term" value="F:nucleotidyltransferase activity"/>
    <property type="evidence" value="ECO:0007669"/>
    <property type="project" value="UniProtKB-KW"/>
</dbReference>
<feature type="signal peptide" evidence="10">
    <location>
        <begin position="1"/>
        <end position="18"/>
    </location>
</feature>
<dbReference type="OrthoDB" id="423533at2759"/>
<keyword evidence="2 10" id="KW-0328">Glycosyltransferase</keyword>
<dbReference type="InterPro" id="IPR050999">
    <property type="entry name" value="ADP-ribosyltransferase_ARG"/>
</dbReference>
<dbReference type="PANTHER" id="PTHR10339">
    <property type="entry name" value="ADP-RIBOSYLTRANSFERASE"/>
    <property type="match status" value="1"/>
</dbReference>
<reference evidence="11 12" key="1">
    <citation type="submission" date="2019-09" db="EMBL/GenBank/DDBJ databases">
        <title>Bird 10,000 Genomes (B10K) Project - Family phase.</title>
        <authorList>
            <person name="Zhang G."/>
        </authorList>
    </citation>
    <scope>NUCLEOTIDE SEQUENCE [LARGE SCALE GENOMIC DNA]</scope>
    <source>
        <strain evidence="11">B10K-DU-028-75</strain>
        <tissue evidence="11">Mixed tissue sample</tissue>
    </source>
</reference>
<sequence>PTMELLPLVLVLLPATLATGIKQMALDMALESFDDQYRGCRSEMLKELPKLNRSEFTTNSTYSKVWANATIQRRSRPFPGCRLWPEQAIALRAYSMNTELYQQFNAAVRTAGRSLAQLHKFPFKVMHFLLTEALGDLRAAWPQGICLHVFRGVQGIRFTAKPGDIVHFGQFTSASLNKEVAKRFGTDTFFKVLTCHGAIIQDFSEYPEEEEVLIPPFETFWVARVTRQGAKTHIQLYSRGVRSNYNCAFSSGDIPGVGTPVA</sequence>
<evidence type="ECO:0000313" key="12">
    <source>
        <dbReference type="Proteomes" id="UP000550309"/>
    </source>
</evidence>
<feature type="non-terminal residue" evidence="11">
    <location>
        <position position="1"/>
    </location>
</feature>
<evidence type="ECO:0000256" key="8">
    <source>
        <dbReference type="ARBA" id="ARBA00023157"/>
    </source>
</evidence>
<feature type="non-terminal residue" evidence="11">
    <location>
        <position position="262"/>
    </location>
</feature>
<dbReference type="PROSITE" id="PS51996">
    <property type="entry name" value="TR_MART"/>
    <property type="match status" value="1"/>
</dbReference>
<evidence type="ECO:0000256" key="1">
    <source>
        <dbReference type="ARBA" id="ARBA00009558"/>
    </source>
</evidence>
<dbReference type="GO" id="GO:0046677">
    <property type="term" value="P:response to antibiotic"/>
    <property type="evidence" value="ECO:0007669"/>
    <property type="project" value="UniProtKB-ARBA"/>
</dbReference>
<proteinExistence type="inferred from homology"/>
<dbReference type="GO" id="GO:0044194">
    <property type="term" value="C:cytolytic granule"/>
    <property type="evidence" value="ECO:0007669"/>
    <property type="project" value="UniProtKB-ARBA"/>
</dbReference>
<keyword evidence="3 10" id="KW-0808">Transferase</keyword>
<dbReference type="PANTHER" id="PTHR10339:SF19">
    <property type="entry name" value="GPI-LINKED NAD(P)(+)--ARGININE ADP-RIBOSYLTRANSFERASE 1"/>
    <property type="match status" value="1"/>
</dbReference>
<evidence type="ECO:0000256" key="7">
    <source>
        <dbReference type="ARBA" id="ARBA00023027"/>
    </source>
</evidence>
<dbReference type="Proteomes" id="UP000550309">
    <property type="component" value="Unassembled WGS sequence"/>
</dbReference>
<dbReference type="AlphaFoldDB" id="A0A7K6AFC3"/>
<accession>A0A7K6AFC3</accession>
<dbReference type="SUPFAM" id="SSF56399">
    <property type="entry name" value="ADP-ribosylation"/>
    <property type="match status" value="1"/>
</dbReference>
<comment type="catalytic activity">
    <reaction evidence="9 10">
        <text>L-arginyl-[protein] + NAD(+) = N(omega)-(ADP-D-ribosyl)-L-arginyl-[protein] + nicotinamide + H(+)</text>
        <dbReference type="Rhea" id="RHEA:19149"/>
        <dbReference type="Rhea" id="RHEA-COMP:10532"/>
        <dbReference type="Rhea" id="RHEA-COMP:15087"/>
        <dbReference type="ChEBI" id="CHEBI:15378"/>
        <dbReference type="ChEBI" id="CHEBI:17154"/>
        <dbReference type="ChEBI" id="CHEBI:29965"/>
        <dbReference type="ChEBI" id="CHEBI:57540"/>
        <dbReference type="ChEBI" id="CHEBI:142554"/>
        <dbReference type="EC" id="2.4.2.31"/>
    </reaction>
</comment>
<keyword evidence="6 10" id="KW-0521">NADP</keyword>
<evidence type="ECO:0000256" key="6">
    <source>
        <dbReference type="ARBA" id="ARBA00022857"/>
    </source>
</evidence>
<comment type="similarity">
    <text evidence="1 10">Belongs to the Arg-specific ADP-ribosyltransferase family.</text>
</comment>
<evidence type="ECO:0000313" key="11">
    <source>
        <dbReference type="EMBL" id="NWU88247.1"/>
    </source>
</evidence>
<dbReference type="EC" id="2.4.2.31" evidence="10"/>
<dbReference type="Gene3D" id="3.90.176.10">
    <property type="entry name" value="Toxin ADP-ribosyltransferase, Chain A, domain 1"/>
    <property type="match status" value="1"/>
</dbReference>
<evidence type="ECO:0000256" key="3">
    <source>
        <dbReference type="ARBA" id="ARBA00022679"/>
    </source>
</evidence>
<keyword evidence="5 10" id="KW-0732">Signal</keyword>
<protein>
    <recommendedName>
        <fullName evidence="10">NAD(P)(+)--arginine ADP-ribosyltransferase</fullName>
        <ecNumber evidence="10">2.4.2.31</ecNumber>
    </recommendedName>
    <alternativeName>
        <fullName evidence="10">Mono(ADP-ribosyl)transferase</fullName>
    </alternativeName>
</protein>
<dbReference type="GO" id="GO:0005615">
    <property type="term" value="C:extracellular space"/>
    <property type="evidence" value="ECO:0007669"/>
    <property type="project" value="UniProtKB-ARBA"/>
</dbReference>
<dbReference type="Pfam" id="PF01129">
    <property type="entry name" value="ART"/>
    <property type="match status" value="1"/>
</dbReference>
<evidence type="ECO:0000256" key="5">
    <source>
        <dbReference type="ARBA" id="ARBA00022729"/>
    </source>
</evidence>
<dbReference type="EMBL" id="VZRK01001840">
    <property type="protein sequence ID" value="NWU88247.1"/>
    <property type="molecule type" value="Genomic_DNA"/>
</dbReference>
<keyword evidence="4" id="KW-0548">Nucleotidyltransferase</keyword>
<dbReference type="GO" id="GO:0003950">
    <property type="term" value="F:NAD+ poly-ADP-ribosyltransferase activity"/>
    <property type="evidence" value="ECO:0007669"/>
    <property type="project" value="UniProtKB-ARBA"/>
</dbReference>
<dbReference type="InterPro" id="IPR000768">
    <property type="entry name" value="ART"/>
</dbReference>
<keyword evidence="7 10" id="KW-0520">NAD</keyword>
<keyword evidence="8" id="KW-1015">Disulfide bond</keyword>
<dbReference type="FunFam" id="3.90.176.10:FF:000001">
    <property type="entry name" value="NAD(P)(+)--arginine ADP-ribosyltransferase"/>
    <property type="match status" value="1"/>
</dbReference>
<organism evidence="11 12">
    <name type="scientific">Onychorhynchus coronatus</name>
    <name type="common">Royal flycatcher</name>
    <dbReference type="NCBI Taxonomy" id="360224"/>
    <lineage>
        <taxon>Eukaryota</taxon>
        <taxon>Metazoa</taxon>
        <taxon>Chordata</taxon>
        <taxon>Craniata</taxon>
        <taxon>Vertebrata</taxon>
        <taxon>Euteleostomi</taxon>
        <taxon>Archelosauria</taxon>
        <taxon>Archosauria</taxon>
        <taxon>Dinosauria</taxon>
        <taxon>Saurischia</taxon>
        <taxon>Theropoda</taxon>
        <taxon>Coelurosauria</taxon>
        <taxon>Aves</taxon>
        <taxon>Neognathae</taxon>
        <taxon>Neoaves</taxon>
        <taxon>Telluraves</taxon>
        <taxon>Australaves</taxon>
        <taxon>Passeriformes</taxon>
        <taxon>Tyrannidae</taxon>
        <taxon>Onychorhynchus</taxon>
    </lineage>
</organism>
<evidence type="ECO:0000256" key="9">
    <source>
        <dbReference type="ARBA" id="ARBA00047597"/>
    </source>
</evidence>
<dbReference type="PROSITE" id="PS01291">
    <property type="entry name" value="ART"/>
    <property type="match status" value="1"/>
</dbReference>
<evidence type="ECO:0000256" key="10">
    <source>
        <dbReference type="RuleBase" id="RU361228"/>
    </source>
</evidence>
<comment type="caution">
    <text evidence="11">The sequence shown here is derived from an EMBL/GenBank/DDBJ whole genome shotgun (WGS) entry which is preliminary data.</text>
</comment>
<feature type="chain" id="PRO_5029930433" description="NAD(P)(+)--arginine ADP-ribosyltransferase" evidence="10">
    <location>
        <begin position="19"/>
        <end position="262"/>
    </location>
</feature>
<keyword evidence="12" id="KW-1185">Reference proteome</keyword>
<gene>
    <name evidence="11" type="primary">Madprt_0</name>
    <name evidence="11" type="ORF">ONYCOR_R05749</name>
</gene>
<dbReference type="GO" id="GO:0106274">
    <property type="term" value="F:NAD+-protein-arginine ADP-ribosyltransferase activity"/>
    <property type="evidence" value="ECO:0007669"/>
    <property type="project" value="UniProtKB-EC"/>
</dbReference>
<evidence type="ECO:0000256" key="4">
    <source>
        <dbReference type="ARBA" id="ARBA00022695"/>
    </source>
</evidence>